<sequence>MTQKGDDIRDNVQLTPVFCIAPISSTTLDRFIKELEEYQENEAGNVAAQNVYIVTTNDPATLQNDPHRTRTPVASFTSPFIGYTLENLRVRWRELFRDPYPVNSPFTARTFIVLDKRSEEDGTCIIVSESVEKGEARAAFAVSTDVLCAPEMGTCELNEGLYPDQARDERKDDSAVGGGGILYPRDYFKKAGQ</sequence>
<organism evidence="1 2">
    <name type="scientific">Gomphillus americanus</name>
    <dbReference type="NCBI Taxonomy" id="1940652"/>
    <lineage>
        <taxon>Eukaryota</taxon>
        <taxon>Fungi</taxon>
        <taxon>Dikarya</taxon>
        <taxon>Ascomycota</taxon>
        <taxon>Pezizomycotina</taxon>
        <taxon>Lecanoromycetes</taxon>
        <taxon>OSLEUM clade</taxon>
        <taxon>Ostropomycetidae</taxon>
        <taxon>Ostropales</taxon>
        <taxon>Graphidaceae</taxon>
        <taxon>Gomphilloideae</taxon>
        <taxon>Gomphillus</taxon>
    </lineage>
</organism>
<name>A0A8H3FB59_9LECA</name>
<comment type="caution">
    <text evidence="1">The sequence shown here is derived from an EMBL/GenBank/DDBJ whole genome shotgun (WGS) entry which is preliminary data.</text>
</comment>
<proteinExistence type="predicted"/>
<evidence type="ECO:0000313" key="2">
    <source>
        <dbReference type="Proteomes" id="UP000664169"/>
    </source>
</evidence>
<reference evidence="1" key="1">
    <citation type="submission" date="2021-03" db="EMBL/GenBank/DDBJ databases">
        <authorList>
            <person name="Tagirdzhanova G."/>
        </authorList>
    </citation>
    <scope>NUCLEOTIDE SEQUENCE</scope>
</reference>
<keyword evidence="2" id="KW-1185">Reference proteome</keyword>
<dbReference type="AlphaFoldDB" id="A0A8H3FB59"/>
<accession>A0A8H3FB59</accession>
<protein>
    <submittedName>
        <fullName evidence="1">Uncharacterized protein</fullName>
    </submittedName>
</protein>
<gene>
    <name evidence="1" type="ORF">GOMPHAMPRED_002240</name>
</gene>
<dbReference type="Proteomes" id="UP000664169">
    <property type="component" value="Unassembled WGS sequence"/>
</dbReference>
<evidence type="ECO:0000313" key="1">
    <source>
        <dbReference type="EMBL" id="CAF9921138.1"/>
    </source>
</evidence>
<dbReference type="EMBL" id="CAJPDQ010000016">
    <property type="protein sequence ID" value="CAF9921138.1"/>
    <property type="molecule type" value="Genomic_DNA"/>
</dbReference>
<dbReference type="OrthoDB" id="4483229at2759"/>